<feature type="domain" description="SigF-like NTF2-like" evidence="1">
    <location>
        <begin position="1"/>
        <end position="166"/>
    </location>
</feature>
<accession>A0A2N5VMW5</accession>
<dbReference type="Pfam" id="PF24840">
    <property type="entry name" value="NTF2_SigF"/>
    <property type="match status" value="1"/>
</dbReference>
<evidence type="ECO:0000313" key="3">
    <source>
        <dbReference type="Proteomes" id="UP000235392"/>
    </source>
</evidence>
<organism evidence="2 3">
    <name type="scientific">Puccinia coronata f. sp. avenae</name>
    <dbReference type="NCBI Taxonomy" id="200324"/>
    <lineage>
        <taxon>Eukaryota</taxon>
        <taxon>Fungi</taxon>
        <taxon>Dikarya</taxon>
        <taxon>Basidiomycota</taxon>
        <taxon>Pucciniomycotina</taxon>
        <taxon>Pucciniomycetes</taxon>
        <taxon>Pucciniales</taxon>
        <taxon>Pucciniaceae</taxon>
        <taxon>Puccinia</taxon>
    </lineage>
</organism>
<dbReference type="InterPro" id="IPR057514">
    <property type="entry name" value="NTF2_SigF"/>
</dbReference>
<dbReference type="PANTHER" id="PTHR35393">
    <property type="entry name" value="CHROMOSOME 1, WHOLE GENOME SHOTGUN SEQUENCE"/>
    <property type="match status" value="1"/>
</dbReference>
<sequence length="170" mass="20167">MENPIEELACVVLSVTEPPTAEIFRNIDRYFTEDVAIYYPFFNQIYNRNGRENLKAVYQWRQTFSYDNKIEFNAVMVNKDQTQATIDLYQTIMFRLLPIKAFNARLNYIVRLGLRKCEDGKYRIYRQQDNLPTDITQSGFPLPRFIRIINDVTKALAWLWNDIVAPTYAM</sequence>
<proteinExistence type="predicted"/>
<reference evidence="2 3" key="1">
    <citation type="submission" date="2017-11" db="EMBL/GenBank/DDBJ databases">
        <title>De novo assembly and phasing of dikaryotic genomes from two isolates of Puccinia coronata f. sp. avenae, the causal agent of oat crown rust.</title>
        <authorList>
            <person name="Miller M.E."/>
            <person name="Zhang Y."/>
            <person name="Omidvar V."/>
            <person name="Sperschneider J."/>
            <person name="Schwessinger B."/>
            <person name="Raley C."/>
            <person name="Palmer J.M."/>
            <person name="Garnica D."/>
            <person name="Upadhyaya N."/>
            <person name="Rathjen J."/>
            <person name="Taylor J.M."/>
            <person name="Park R.F."/>
            <person name="Dodds P.N."/>
            <person name="Hirsch C.D."/>
            <person name="Kianian S.F."/>
            <person name="Figueroa M."/>
        </authorList>
    </citation>
    <scope>NUCLEOTIDE SEQUENCE [LARGE SCALE GENOMIC DNA]</scope>
    <source>
        <strain evidence="2">12SD80</strain>
    </source>
</reference>
<dbReference type="AlphaFoldDB" id="A0A2N5VMW5"/>
<dbReference type="EMBL" id="PGCI01000006">
    <property type="protein sequence ID" value="PLW51334.1"/>
    <property type="molecule type" value="Genomic_DNA"/>
</dbReference>
<evidence type="ECO:0000259" key="1">
    <source>
        <dbReference type="Pfam" id="PF24840"/>
    </source>
</evidence>
<comment type="caution">
    <text evidence="2">The sequence shown here is derived from an EMBL/GenBank/DDBJ whole genome shotgun (WGS) entry which is preliminary data.</text>
</comment>
<protein>
    <recommendedName>
        <fullName evidence="1">SigF-like NTF2-like domain-containing protein</fullName>
    </recommendedName>
</protein>
<gene>
    <name evidence="2" type="ORF">PCASD_01027</name>
</gene>
<dbReference type="PANTHER" id="PTHR35393:SF1">
    <property type="entry name" value="SNOAL-LIKE DOMAIN-CONTAINING PROTEIN"/>
    <property type="match status" value="1"/>
</dbReference>
<name>A0A2N5VMW5_9BASI</name>
<dbReference type="Proteomes" id="UP000235392">
    <property type="component" value="Unassembled WGS sequence"/>
</dbReference>
<evidence type="ECO:0000313" key="2">
    <source>
        <dbReference type="EMBL" id="PLW51334.1"/>
    </source>
</evidence>